<keyword evidence="1" id="KW-1133">Transmembrane helix</keyword>
<dbReference type="NCBIfam" id="NF037970">
    <property type="entry name" value="vanZ_1"/>
    <property type="match status" value="1"/>
</dbReference>
<feature type="transmembrane region" description="Helical" evidence="1">
    <location>
        <begin position="70"/>
        <end position="95"/>
    </location>
</feature>
<dbReference type="EMBL" id="JAEHFX010000001">
    <property type="protein sequence ID" value="MBK0401579.1"/>
    <property type="molecule type" value="Genomic_DNA"/>
</dbReference>
<feature type="transmembrane region" description="Helical" evidence="1">
    <location>
        <begin position="107"/>
        <end position="125"/>
    </location>
</feature>
<name>A0ABS1BX02_9BACT</name>
<organism evidence="3 4">
    <name type="scientific">Adhaeribacter terrigena</name>
    <dbReference type="NCBI Taxonomy" id="2793070"/>
    <lineage>
        <taxon>Bacteria</taxon>
        <taxon>Pseudomonadati</taxon>
        <taxon>Bacteroidota</taxon>
        <taxon>Cytophagia</taxon>
        <taxon>Cytophagales</taxon>
        <taxon>Hymenobacteraceae</taxon>
        <taxon>Adhaeribacter</taxon>
    </lineage>
</organism>
<dbReference type="PANTHER" id="PTHR28008">
    <property type="entry name" value="DOMAIN PROTEIN, PUTATIVE (AFU_ORTHOLOGUE AFUA_3G10980)-RELATED"/>
    <property type="match status" value="1"/>
</dbReference>
<dbReference type="InterPro" id="IPR006976">
    <property type="entry name" value="VanZ-like"/>
</dbReference>
<evidence type="ECO:0000313" key="4">
    <source>
        <dbReference type="Proteomes" id="UP000644147"/>
    </source>
</evidence>
<sequence>MVTTFLRYHFPAILWAAVILFLTLLPSESLPKTPEWKLLSFDTLAHVGVFGLLAFLLVRSLYFHYGRAQFLQFAIGISVVICFFFGVIIELLQTVMKRGRHGETGDVISDVIGTVLGACLFYILLRRKLTF</sequence>
<dbReference type="RefSeq" id="WP_200504206.1">
    <property type="nucleotide sequence ID" value="NZ_JAEHFX010000001.1"/>
</dbReference>
<proteinExistence type="predicted"/>
<accession>A0ABS1BX02</accession>
<keyword evidence="1" id="KW-0472">Membrane</keyword>
<feature type="domain" description="VanZ-like" evidence="2">
    <location>
        <begin position="24"/>
        <end position="124"/>
    </location>
</feature>
<comment type="caution">
    <text evidence="3">The sequence shown here is derived from an EMBL/GenBank/DDBJ whole genome shotgun (WGS) entry which is preliminary data.</text>
</comment>
<gene>
    <name evidence="3" type="ORF">I5M27_01200</name>
</gene>
<dbReference type="Pfam" id="PF04892">
    <property type="entry name" value="VanZ"/>
    <property type="match status" value="1"/>
</dbReference>
<keyword evidence="1" id="KW-0812">Transmembrane</keyword>
<evidence type="ECO:0000256" key="1">
    <source>
        <dbReference type="SAM" id="Phobius"/>
    </source>
</evidence>
<reference evidence="3 4" key="1">
    <citation type="submission" date="2020-12" db="EMBL/GenBank/DDBJ databases">
        <title>Bacterial novel species Adhaeribacter sp. BT258 isolated from soil.</title>
        <authorList>
            <person name="Jung H.-Y."/>
        </authorList>
    </citation>
    <scope>NUCLEOTIDE SEQUENCE [LARGE SCALE GENOMIC DNA]</scope>
    <source>
        <strain evidence="3 4">BT258</strain>
    </source>
</reference>
<dbReference type="PANTHER" id="PTHR28008:SF1">
    <property type="entry name" value="DOMAIN PROTEIN, PUTATIVE (AFU_ORTHOLOGUE AFUA_3G10980)-RELATED"/>
    <property type="match status" value="1"/>
</dbReference>
<dbReference type="Proteomes" id="UP000644147">
    <property type="component" value="Unassembled WGS sequence"/>
</dbReference>
<feature type="transmembrane region" description="Helical" evidence="1">
    <location>
        <begin position="39"/>
        <end position="58"/>
    </location>
</feature>
<evidence type="ECO:0000259" key="2">
    <source>
        <dbReference type="Pfam" id="PF04892"/>
    </source>
</evidence>
<evidence type="ECO:0000313" key="3">
    <source>
        <dbReference type="EMBL" id="MBK0401579.1"/>
    </source>
</evidence>
<protein>
    <submittedName>
        <fullName evidence="3">VanZ family protein</fullName>
    </submittedName>
</protein>
<keyword evidence="4" id="KW-1185">Reference proteome</keyword>